<evidence type="ECO:0000313" key="2">
    <source>
        <dbReference type="RefSeq" id="XP_070854920.1"/>
    </source>
</evidence>
<dbReference type="RefSeq" id="XP_070854920.1">
    <property type="nucleotide sequence ID" value="XM_070998819.1"/>
</dbReference>
<keyword evidence="1" id="KW-1185">Reference proteome</keyword>
<sequence length="91" mass="10520">MSGLVPSVLAARQSEIKKHLEQYYSKTESIIESFEWDTSFIFGDSNFVGNIKQITTLNFSFSNLKLQNRLVFEMNNEKLNDFIHLLETVLA</sequence>
<reference evidence="2" key="2">
    <citation type="submission" date="2025-08" db="UniProtKB">
        <authorList>
            <consortium name="RefSeq"/>
        </authorList>
    </citation>
    <scope>IDENTIFICATION</scope>
</reference>
<reference evidence="1" key="1">
    <citation type="submission" date="2025-05" db="UniProtKB">
        <authorList>
            <consortium name="RefSeq"/>
        </authorList>
    </citation>
    <scope>NUCLEOTIDE SEQUENCE [LARGE SCALE GENOMIC DNA]</scope>
</reference>
<dbReference type="GeneID" id="139354564"/>
<organism evidence="1 2">
    <name type="scientific">Drosophila suzukii</name>
    <name type="common">Spotted-wing drosophila fruit fly</name>
    <dbReference type="NCBI Taxonomy" id="28584"/>
    <lineage>
        <taxon>Eukaryota</taxon>
        <taxon>Metazoa</taxon>
        <taxon>Ecdysozoa</taxon>
        <taxon>Arthropoda</taxon>
        <taxon>Hexapoda</taxon>
        <taxon>Insecta</taxon>
        <taxon>Pterygota</taxon>
        <taxon>Neoptera</taxon>
        <taxon>Endopterygota</taxon>
        <taxon>Diptera</taxon>
        <taxon>Brachycera</taxon>
        <taxon>Muscomorpha</taxon>
        <taxon>Ephydroidea</taxon>
        <taxon>Drosophilidae</taxon>
        <taxon>Drosophila</taxon>
        <taxon>Sophophora</taxon>
    </lineage>
</organism>
<name>A0ABM4TY75_DROSZ</name>
<accession>A0ABM4TY75</accession>
<dbReference type="Proteomes" id="UP001652628">
    <property type="component" value="Chromosome 2"/>
</dbReference>
<proteinExistence type="predicted"/>
<evidence type="ECO:0000313" key="1">
    <source>
        <dbReference type="Proteomes" id="UP001652628"/>
    </source>
</evidence>
<protein>
    <submittedName>
        <fullName evidence="2">Uncharacterized protein isoform X2</fullName>
    </submittedName>
</protein>
<gene>
    <name evidence="2" type="primary">LOC139354564</name>
</gene>